<evidence type="ECO:0000313" key="4">
    <source>
        <dbReference type="EMBL" id="KAI6661954.1"/>
    </source>
</evidence>
<evidence type="ECO:0000259" key="3">
    <source>
        <dbReference type="Pfam" id="PF25566"/>
    </source>
</evidence>
<keyword evidence="1" id="KW-0175">Coiled coil</keyword>
<dbReference type="AlphaFoldDB" id="A0AAV7KST1"/>
<protein>
    <recommendedName>
        <fullName evidence="3">RIMB1/RIM3A-C-like N-terminal domain-containing protein</fullName>
    </recommendedName>
</protein>
<feature type="region of interest" description="Disordered" evidence="2">
    <location>
        <begin position="278"/>
        <end position="300"/>
    </location>
</feature>
<organism evidence="4 5">
    <name type="scientific">Oopsacas minuta</name>
    <dbReference type="NCBI Taxonomy" id="111878"/>
    <lineage>
        <taxon>Eukaryota</taxon>
        <taxon>Metazoa</taxon>
        <taxon>Porifera</taxon>
        <taxon>Hexactinellida</taxon>
        <taxon>Hexasterophora</taxon>
        <taxon>Lyssacinosida</taxon>
        <taxon>Leucopsacidae</taxon>
        <taxon>Oopsacas</taxon>
    </lineage>
</organism>
<sequence length="515" mass="61826">MAESKVFLLTKEVEDLKRKLREVSHEKVIAINRCNEEWESKLNHQSNMSTKRKDIDKHQELSALEVDIRVRKDREMAEKISGKNEEIQKLREQFGFDKENAIIVTEIKLEEKWNNKIKKMQEHWKEKEGSYLQKISHLTDDKEALTVTIRNIREGDFDKRQEIHRMKLEHKEKIETITDMNRRFTSDNSREKKKLDEILKDKESEILQLMRKVDLLELSKELLERELLTYKQRVHGHGASLKTVGFNFSVSQKDMSKKIVSLENTVRMLKNENDELMNHRSGSRLGGQISQTSTPTGQDEKIWRLKKQREELRGIVTRLEEKCNELENRCSIMEEDYSLLVNQLELSRNEAENWQARVTELREENDGLLNENIDMHEKIRDYPVNGYAAQEDREGMLLEFEQEREEYQKELNELNEQKDALIIRCECLKNEYQAARDQTTRLLEDREQEKMQETQSEKQINRLRERNQRLEQVHERLTHKMEEQRDEIERLQMFEQRALQADAYKRQLDDLKRHH</sequence>
<feature type="compositionally biased region" description="Polar residues" evidence="2">
    <location>
        <begin position="288"/>
        <end position="297"/>
    </location>
</feature>
<dbReference type="InterPro" id="IPR057950">
    <property type="entry name" value="RIMB1/RIM3A-C-like_N"/>
</dbReference>
<dbReference type="Pfam" id="PF25566">
    <property type="entry name" value="RIMB1_N"/>
    <property type="match status" value="1"/>
</dbReference>
<evidence type="ECO:0000256" key="2">
    <source>
        <dbReference type="SAM" id="MobiDB-lite"/>
    </source>
</evidence>
<reference evidence="4 5" key="1">
    <citation type="journal article" date="2023" name="BMC Biol.">
        <title>The compact genome of the sponge Oopsacas minuta (Hexactinellida) is lacking key metazoan core genes.</title>
        <authorList>
            <person name="Santini S."/>
            <person name="Schenkelaars Q."/>
            <person name="Jourda C."/>
            <person name="Duchesne M."/>
            <person name="Belahbib H."/>
            <person name="Rocher C."/>
            <person name="Selva M."/>
            <person name="Riesgo A."/>
            <person name="Vervoort M."/>
            <person name="Leys S.P."/>
            <person name="Kodjabachian L."/>
            <person name="Le Bivic A."/>
            <person name="Borchiellini C."/>
            <person name="Claverie J.M."/>
            <person name="Renard E."/>
        </authorList>
    </citation>
    <scope>NUCLEOTIDE SEQUENCE [LARGE SCALE GENOMIC DNA]</scope>
    <source>
        <strain evidence="4">SPO-2</strain>
    </source>
</reference>
<feature type="coiled-coil region" evidence="1">
    <location>
        <begin position="6"/>
        <end position="33"/>
    </location>
</feature>
<feature type="domain" description="RIMB1/RIM3A-C-like N-terminal" evidence="3">
    <location>
        <begin position="252"/>
        <end position="370"/>
    </location>
</feature>
<keyword evidence="5" id="KW-1185">Reference proteome</keyword>
<gene>
    <name evidence="4" type="ORF">LOD99_9722</name>
</gene>
<evidence type="ECO:0000313" key="5">
    <source>
        <dbReference type="Proteomes" id="UP001165289"/>
    </source>
</evidence>
<evidence type="ECO:0000256" key="1">
    <source>
        <dbReference type="SAM" id="Coils"/>
    </source>
</evidence>
<comment type="caution">
    <text evidence="4">The sequence shown here is derived from an EMBL/GenBank/DDBJ whole genome shotgun (WGS) entry which is preliminary data.</text>
</comment>
<accession>A0AAV7KST1</accession>
<dbReference type="EMBL" id="JAKMXF010000003">
    <property type="protein sequence ID" value="KAI6661954.1"/>
    <property type="molecule type" value="Genomic_DNA"/>
</dbReference>
<dbReference type="Proteomes" id="UP001165289">
    <property type="component" value="Unassembled WGS sequence"/>
</dbReference>
<proteinExistence type="predicted"/>
<name>A0AAV7KST1_9METZ</name>